<dbReference type="PANTHER" id="PTHR48207:SF3">
    <property type="entry name" value="SUCCINATE--HYDROXYMETHYLGLUTARATE COA-TRANSFERASE"/>
    <property type="match status" value="1"/>
</dbReference>
<dbReference type="InterPro" id="IPR044855">
    <property type="entry name" value="CoA-Trfase_III_dom3_sf"/>
</dbReference>
<proteinExistence type="predicted"/>
<dbReference type="InterPro" id="IPR023606">
    <property type="entry name" value="CoA-Trfase_III_dom_1_sf"/>
</dbReference>
<evidence type="ECO:0000313" key="3">
    <source>
        <dbReference type="Proteomes" id="UP000019140"/>
    </source>
</evidence>
<protein>
    <recommendedName>
        <fullName evidence="4">CoA transferase</fullName>
    </recommendedName>
</protein>
<dbReference type="EMBL" id="AZHX01001725">
    <property type="protein sequence ID" value="ETX00457.1"/>
    <property type="molecule type" value="Genomic_DNA"/>
</dbReference>
<dbReference type="AlphaFoldDB" id="W4LSR0"/>
<dbReference type="GO" id="GO:0008410">
    <property type="term" value="F:CoA-transferase activity"/>
    <property type="evidence" value="ECO:0007669"/>
    <property type="project" value="TreeGrafter"/>
</dbReference>
<dbReference type="HOGENOM" id="CLU_033975_5_1_7"/>
<accession>W4LSR0</accession>
<reference evidence="2 3" key="1">
    <citation type="journal article" date="2014" name="Nature">
        <title>An environmental bacterial taxon with a large and distinct metabolic repertoire.</title>
        <authorList>
            <person name="Wilson M.C."/>
            <person name="Mori T."/>
            <person name="Ruckert C."/>
            <person name="Uria A.R."/>
            <person name="Helf M.J."/>
            <person name="Takada K."/>
            <person name="Gernert C."/>
            <person name="Steffens U.A."/>
            <person name="Heycke N."/>
            <person name="Schmitt S."/>
            <person name="Rinke C."/>
            <person name="Helfrich E.J."/>
            <person name="Brachmann A.O."/>
            <person name="Gurgui C."/>
            <person name="Wakimoto T."/>
            <person name="Kracht M."/>
            <person name="Crusemann M."/>
            <person name="Hentschel U."/>
            <person name="Abe I."/>
            <person name="Matsunaga S."/>
            <person name="Kalinowski J."/>
            <person name="Takeyama H."/>
            <person name="Piel J."/>
        </authorList>
    </citation>
    <scope>NUCLEOTIDE SEQUENCE [LARGE SCALE GENOMIC DNA]</scope>
    <source>
        <strain evidence="3">TSY2</strain>
    </source>
</reference>
<keyword evidence="1" id="KW-0808">Transferase</keyword>
<dbReference type="PANTHER" id="PTHR48207">
    <property type="entry name" value="SUCCINATE--HYDROXYMETHYLGLUTARATE COA-TRANSFERASE"/>
    <property type="match status" value="1"/>
</dbReference>
<dbReference type="Gene3D" id="3.40.50.10540">
    <property type="entry name" value="Crotonobetainyl-coa:carnitine coa-transferase, domain 1"/>
    <property type="match status" value="1"/>
</dbReference>
<dbReference type="InterPro" id="IPR050483">
    <property type="entry name" value="CoA-transferase_III_domain"/>
</dbReference>
<gene>
    <name evidence="2" type="ORF">ETSY2_39065</name>
</gene>
<dbReference type="Gene3D" id="3.30.1540.10">
    <property type="entry name" value="formyl-coa transferase, domain 3"/>
    <property type="match status" value="1"/>
</dbReference>
<name>W4LSR0_9BACT</name>
<dbReference type="InterPro" id="IPR003673">
    <property type="entry name" value="CoA-Trfase_fam_III"/>
</dbReference>
<dbReference type="Proteomes" id="UP000019140">
    <property type="component" value="Unassembled WGS sequence"/>
</dbReference>
<keyword evidence="3" id="KW-1185">Reference proteome</keyword>
<comment type="caution">
    <text evidence="2">The sequence shown here is derived from an EMBL/GenBank/DDBJ whole genome shotgun (WGS) entry which is preliminary data.</text>
</comment>
<sequence length="424" mass="47215">MSTPTDPPAGVYAGLRVLEIADEKASFCGKILAANGAEVIKIEPPSGDPSRHIGPFVRDQPDPERSLHFWHYNVNKQGITLDLTHADGQALFRSLIPTADVLIDATPIDFLASHQLDYPHLQSLRPELIMVSITPFGQTGPHRHLKTSDLLHLALGGQMSICGYDPDANGKYDTPPIAPQMWHAYHTASHFAMMGIQAALFERLDSGLGQFIDLAIHDCCALLTEMSVPYYLHTQQILVRQTNRHAYLYPMLPASFPTRDGKHIWAGIAPRPAELGNIVRFLGNIGMADDWLADERFCDPEFLATYEARELIVDRVATYIARHTADEVYHEAQRHQFAWGAVRRPEDNLSDPHLQERGSFQWLSHPGEPELPALPYAVTPWIAPENAWQVEHPAPHLGEHNATVYGALGLSAEELSELQERGVV</sequence>
<dbReference type="PATRIC" id="fig|1429439.4.peg.6585"/>
<evidence type="ECO:0008006" key="4">
    <source>
        <dbReference type="Google" id="ProtNLM"/>
    </source>
</evidence>
<organism evidence="2 3">
    <name type="scientific">Candidatus Entotheonella gemina</name>
    <dbReference type="NCBI Taxonomy" id="1429439"/>
    <lineage>
        <taxon>Bacteria</taxon>
        <taxon>Pseudomonadati</taxon>
        <taxon>Nitrospinota/Tectimicrobiota group</taxon>
        <taxon>Candidatus Tectimicrobiota</taxon>
        <taxon>Candidatus Entotheonellia</taxon>
        <taxon>Candidatus Entotheonellales</taxon>
        <taxon>Candidatus Entotheonellaceae</taxon>
        <taxon>Candidatus Entotheonella</taxon>
    </lineage>
</organism>
<dbReference type="Pfam" id="PF02515">
    <property type="entry name" value="CoA_transf_3"/>
    <property type="match status" value="1"/>
</dbReference>
<dbReference type="SUPFAM" id="SSF89796">
    <property type="entry name" value="CoA-transferase family III (CaiB/BaiF)"/>
    <property type="match status" value="1"/>
</dbReference>
<evidence type="ECO:0000256" key="1">
    <source>
        <dbReference type="ARBA" id="ARBA00022679"/>
    </source>
</evidence>
<evidence type="ECO:0000313" key="2">
    <source>
        <dbReference type="EMBL" id="ETX00457.1"/>
    </source>
</evidence>